<feature type="region of interest" description="Disordered" evidence="1">
    <location>
        <begin position="1"/>
        <end position="20"/>
    </location>
</feature>
<evidence type="ECO:0000313" key="2">
    <source>
        <dbReference type="EMBL" id="SAK56499.1"/>
    </source>
</evidence>
<organism evidence="2 3">
    <name type="scientific">Caballeronia temeraria</name>
    <dbReference type="NCBI Taxonomy" id="1777137"/>
    <lineage>
        <taxon>Bacteria</taxon>
        <taxon>Pseudomonadati</taxon>
        <taxon>Pseudomonadota</taxon>
        <taxon>Betaproteobacteria</taxon>
        <taxon>Burkholderiales</taxon>
        <taxon>Burkholderiaceae</taxon>
        <taxon>Caballeronia</taxon>
    </lineage>
</organism>
<sequence>MSNLPVGRSSVRPLAPKRRRAWHRARSHEELVEEAATKPDIEPCVRLNDVRRADSRVRQQIALPTDRRRRARDPNNPWLRRPADRTIRCSRTYGCRGPCLQARHRPAASRIRLLWSSRCVSQVRVKRIDAVGRHFRHLAANRLSRAKRPRRIAFVHVAFVAAEAMSDSRSALGTFVSNRSSALGDPASAPPLRLLEPGSGMRRVATFASHRSFCSVRSACCSDTCTR</sequence>
<dbReference type="Proteomes" id="UP000054624">
    <property type="component" value="Unassembled WGS sequence"/>
</dbReference>
<keyword evidence="3" id="KW-1185">Reference proteome</keyword>
<name>A0A158AFN1_9BURK</name>
<protein>
    <submittedName>
        <fullName evidence="2">Uncharacterized protein</fullName>
    </submittedName>
</protein>
<evidence type="ECO:0000256" key="1">
    <source>
        <dbReference type="SAM" id="MobiDB-lite"/>
    </source>
</evidence>
<dbReference type="AlphaFoldDB" id="A0A158AFN1"/>
<dbReference type="EMBL" id="FCOI02000006">
    <property type="protein sequence ID" value="SAK56499.1"/>
    <property type="molecule type" value="Genomic_DNA"/>
</dbReference>
<evidence type="ECO:0000313" key="3">
    <source>
        <dbReference type="Proteomes" id="UP000054624"/>
    </source>
</evidence>
<accession>A0A158AFN1</accession>
<gene>
    <name evidence="2" type="ORF">AWB76_02303</name>
</gene>
<proteinExistence type="predicted"/>
<reference evidence="3" key="1">
    <citation type="submission" date="2016-01" db="EMBL/GenBank/DDBJ databases">
        <authorList>
            <person name="Peeters Charlotte."/>
        </authorList>
    </citation>
    <scope>NUCLEOTIDE SEQUENCE [LARGE SCALE GENOMIC DNA]</scope>
</reference>